<dbReference type="InterPro" id="IPR013783">
    <property type="entry name" value="Ig-like_fold"/>
</dbReference>
<name>A0A1I1GTJ5_RUMAL</name>
<sequence length="833" mass="91451">MNHNFTKRTLAGALAVLCVAGTVPGSVASNFFGGTAAVTAYADAEAASIPVATVREVATLEEFLTAANSAEDGDTIKLIDSFDLTGAYTIDNSNSFTVDFNGNTILYDSMGNRNEQSYLYLCNANTHITFLDSGHGGGMFAENPRVVRFIKVNKGTVEILSGNYKGGRDISRTESNDAHIYIKGGYFDLQADDSDGPFYRSGSGQYFLTGGYFTERTNLKKYIPSPADGFEYYDIEDPVYDFGIRKIGAVSIDPAAIESISDQEYTGSKITPDVKIQTAAGLLSENVDFTASYDENIEVGTATVYINGIGDFYGTITKTFRIKELPKYEIPKDLNAPYGSTLSNVILPEADNGTWSWDNSAENVGNVGVNYFTATFVPNDTEHYLIVHNVIVPVRVYHTYKKVGAVEPTCTEPGHTVFYKGSDGKYYADNKGIYELTLDDIIIPAKGHTFDDPAWTWSDFSTTAAVTAKATFKCKECRYGEIVDAKVTAKVVNPTYTADGKYVYTATVKFDGKTYTDTMEVAIPMLKLTYVPKVEPTCQKNGHISYWFDEVNNKYYADEYGIKEISKEQTVIQATGHNLGKLVWKWSDDYSSATLSSTCSNCNMVVGTTATIRSVTTEPTYTSAGKIVYTASAKLEGKIYTDTKEVIIPKLTFVAPEISYEQGENAVKLTWTEVKGAEKYAVASYVSGRWNMLAEVDDTSYVLDGLKAGNKYTVAVLANIGGKYITDFSNAVTVSPKGDVPEYPTVKAIEYNEEFHQFKVSWTRVKNAQNYGVAVYLAGRWVVVNQKIPAAITYYTSPKLKPGQTYKMVICAKVGGEWDTSALNSRAFTVTVK</sequence>
<protein>
    <recommendedName>
        <fullName evidence="2">Fibronectin type-III domain-containing protein</fullName>
    </recommendedName>
</protein>
<gene>
    <name evidence="3" type="ORF">SAMN02910406_01227</name>
</gene>
<proteinExistence type="predicted"/>
<reference evidence="3 4" key="1">
    <citation type="submission" date="2016-10" db="EMBL/GenBank/DDBJ databases">
        <authorList>
            <person name="de Groot N.N."/>
        </authorList>
    </citation>
    <scope>NUCLEOTIDE SEQUENCE [LARGE SCALE GENOMIC DNA]</scope>
    <source>
        <strain evidence="3 4">AR67</strain>
    </source>
</reference>
<dbReference type="RefSeq" id="WP_074960668.1">
    <property type="nucleotide sequence ID" value="NZ_FOKQ01000008.1"/>
</dbReference>
<dbReference type="PROSITE" id="PS50853">
    <property type="entry name" value="FN3"/>
    <property type="match status" value="1"/>
</dbReference>
<evidence type="ECO:0000313" key="3">
    <source>
        <dbReference type="EMBL" id="SFC14984.1"/>
    </source>
</evidence>
<dbReference type="Proteomes" id="UP000182192">
    <property type="component" value="Unassembled WGS sequence"/>
</dbReference>
<keyword evidence="1" id="KW-0732">Signal</keyword>
<dbReference type="SMART" id="SM00060">
    <property type="entry name" value="FN3"/>
    <property type="match status" value="2"/>
</dbReference>
<dbReference type="InterPro" id="IPR003961">
    <property type="entry name" value="FN3_dom"/>
</dbReference>
<accession>A0A1I1GTJ5</accession>
<evidence type="ECO:0000313" key="4">
    <source>
        <dbReference type="Proteomes" id="UP000182192"/>
    </source>
</evidence>
<dbReference type="Gene3D" id="2.60.40.10">
    <property type="entry name" value="Immunoglobulins"/>
    <property type="match status" value="1"/>
</dbReference>
<feature type="chain" id="PRO_5010234984" description="Fibronectin type-III domain-containing protein" evidence="1">
    <location>
        <begin position="29"/>
        <end position="833"/>
    </location>
</feature>
<dbReference type="InterPro" id="IPR036116">
    <property type="entry name" value="FN3_sf"/>
</dbReference>
<dbReference type="AlphaFoldDB" id="A0A1I1GTJ5"/>
<dbReference type="CDD" id="cd00063">
    <property type="entry name" value="FN3"/>
    <property type="match status" value="1"/>
</dbReference>
<dbReference type="OrthoDB" id="1814199at2"/>
<dbReference type="SUPFAM" id="SSF49265">
    <property type="entry name" value="Fibronectin type III"/>
    <property type="match status" value="1"/>
</dbReference>
<evidence type="ECO:0000256" key="1">
    <source>
        <dbReference type="SAM" id="SignalP"/>
    </source>
</evidence>
<feature type="signal peptide" evidence="1">
    <location>
        <begin position="1"/>
        <end position="28"/>
    </location>
</feature>
<feature type="domain" description="Fibronectin type-III" evidence="2">
    <location>
        <begin position="740"/>
        <end position="833"/>
    </location>
</feature>
<dbReference type="EMBL" id="FOKQ01000008">
    <property type="protein sequence ID" value="SFC14984.1"/>
    <property type="molecule type" value="Genomic_DNA"/>
</dbReference>
<evidence type="ECO:0000259" key="2">
    <source>
        <dbReference type="PROSITE" id="PS50853"/>
    </source>
</evidence>
<organism evidence="3 4">
    <name type="scientific">Ruminococcus albus</name>
    <dbReference type="NCBI Taxonomy" id="1264"/>
    <lineage>
        <taxon>Bacteria</taxon>
        <taxon>Bacillati</taxon>
        <taxon>Bacillota</taxon>
        <taxon>Clostridia</taxon>
        <taxon>Eubacteriales</taxon>
        <taxon>Oscillospiraceae</taxon>
        <taxon>Ruminococcus</taxon>
    </lineage>
</organism>